<evidence type="ECO:0000256" key="3">
    <source>
        <dbReference type="ARBA" id="ARBA00012995"/>
    </source>
</evidence>
<dbReference type="RefSeq" id="XP_012207087.1">
    <property type="nucleotide sequence ID" value="XM_012351697.1"/>
</dbReference>
<evidence type="ECO:0000256" key="5">
    <source>
        <dbReference type="ARBA" id="ARBA00023002"/>
    </source>
</evidence>
<evidence type="ECO:0000313" key="10">
    <source>
        <dbReference type="EMBL" id="KDO22243.1"/>
    </source>
</evidence>
<dbReference type="EC" id="1.1.1.37" evidence="3"/>
<evidence type="ECO:0000259" key="8">
    <source>
        <dbReference type="Pfam" id="PF00056"/>
    </source>
</evidence>
<dbReference type="Gene3D" id="3.40.50.1820">
    <property type="entry name" value="alpha/beta hydrolase"/>
    <property type="match status" value="1"/>
</dbReference>
<dbReference type="EMBL" id="KK583272">
    <property type="protein sequence ID" value="KDO22243.1"/>
    <property type="molecule type" value="Genomic_DNA"/>
</dbReference>
<proteinExistence type="inferred from homology"/>
<sequence>MLARSISARFFSAAAAGKKVAVLGAAGGIGQPMSLLLKDSDHISHLSLFDVVNTPGVAADVSHCNTRATVTGVAGMENIEEALTGMDVVVIPAGVPRKPGMTRDDLFNTNASIVQSLASACANVVTATLIVTACDVGFSLWAWAEIVAVRRSFRETFVRNLSKLLTAFNFFMYYNARMISVLIASGHFVAWFLPINYYSADGTPLRCTGSLAVTFGFKLTIAGWLVTAMYACLPTDAVGLRGWFVSSPNALAAPTHRIRYFCHASDVHQTANFRLVDMLQNTLVVEPRHFVLEDQIEMFNFAYLAYACGNKDYSQDFLHLHKMIGSAEFALADHLHDPQSDTHCLIAHSTDKIIVAFRGSMSWKNYKTDLNASKHMCAEYTLHPAAGSDKRSRFVPHNISRPNFCKTKTPWVHGGFWDAYQSVADRENPRSMYFTGHSLGGALATLCSLDAAVKYGASRVACTTFGCPRVGGNAYKRVYNARVPANFRFVNAQDPVCHTPLRTLWDSFTEVGTTVMLDRLGNLVVDPNLLQYDLLNSGISRDAHRLTSYQMALFLWCKRAHSRRFEPKFCDRSLCARPTTPTTTGS</sequence>
<organism evidence="10 11">
    <name type="scientific">Saprolegnia parasitica (strain CBS 223.65)</name>
    <dbReference type="NCBI Taxonomy" id="695850"/>
    <lineage>
        <taxon>Eukaryota</taxon>
        <taxon>Sar</taxon>
        <taxon>Stramenopiles</taxon>
        <taxon>Oomycota</taxon>
        <taxon>Saprolegniomycetes</taxon>
        <taxon>Saprolegniales</taxon>
        <taxon>Saprolegniaceae</taxon>
        <taxon>Saprolegnia</taxon>
    </lineage>
</organism>
<keyword evidence="6" id="KW-0520">NAD</keyword>
<dbReference type="InterPro" id="IPR029058">
    <property type="entry name" value="AB_hydrolase_fold"/>
</dbReference>
<feature type="domain" description="Lactate/malate dehydrogenase N-terminal" evidence="8">
    <location>
        <begin position="19"/>
        <end position="130"/>
    </location>
</feature>
<dbReference type="VEuPathDB" id="FungiDB:SPRG_21138"/>
<keyword evidence="4" id="KW-0816">Tricarboxylic acid cycle</keyword>
<dbReference type="InterPro" id="IPR001236">
    <property type="entry name" value="Lactate/malate_DH_N"/>
</dbReference>
<keyword evidence="7" id="KW-0472">Membrane</keyword>
<dbReference type="GO" id="GO:0006099">
    <property type="term" value="P:tricarboxylic acid cycle"/>
    <property type="evidence" value="ECO:0007669"/>
    <property type="project" value="UniProtKB-KW"/>
</dbReference>
<comment type="similarity">
    <text evidence="1">Belongs to the LDH/MDH superfamily. MDH type 1 family.</text>
</comment>
<evidence type="ECO:0000256" key="1">
    <source>
        <dbReference type="ARBA" id="ARBA00008824"/>
    </source>
</evidence>
<feature type="transmembrane region" description="Helical" evidence="7">
    <location>
        <begin position="170"/>
        <end position="193"/>
    </location>
</feature>
<evidence type="ECO:0000256" key="4">
    <source>
        <dbReference type="ARBA" id="ARBA00022532"/>
    </source>
</evidence>
<dbReference type="KEGG" id="spar:SPRG_21138"/>
<dbReference type="OrthoDB" id="200718at2759"/>
<dbReference type="PANTHER" id="PTHR11540">
    <property type="entry name" value="MALATE AND LACTATE DEHYDROGENASE"/>
    <property type="match status" value="1"/>
</dbReference>
<dbReference type="GO" id="GO:0030060">
    <property type="term" value="F:L-malate dehydrogenase (NAD+) activity"/>
    <property type="evidence" value="ECO:0007669"/>
    <property type="project" value="UniProtKB-EC"/>
</dbReference>
<dbReference type="PANTHER" id="PTHR11540:SF16">
    <property type="entry name" value="MALATE DEHYDROGENASE, MITOCHONDRIAL"/>
    <property type="match status" value="1"/>
</dbReference>
<feature type="transmembrane region" description="Helical" evidence="7">
    <location>
        <begin position="213"/>
        <end position="233"/>
    </location>
</feature>
<dbReference type="InterPro" id="IPR002921">
    <property type="entry name" value="Fungal_lipase-type"/>
</dbReference>
<evidence type="ECO:0000256" key="6">
    <source>
        <dbReference type="ARBA" id="ARBA00023027"/>
    </source>
</evidence>
<dbReference type="CDD" id="cd00519">
    <property type="entry name" value="Lipase_3"/>
    <property type="match status" value="1"/>
</dbReference>
<name>A0A067BVG7_SAPPC</name>
<evidence type="ECO:0000259" key="9">
    <source>
        <dbReference type="Pfam" id="PF01764"/>
    </source>
</evidence>
<dbReference type="GeneID" id="24142009"/>
<dbReference type="InterPro" id="IPR036291">
    <property type="entry name" value="NAD(P)-bd_dom_sf"/>
</dbReference>
<dbReference type="Gene3D" id="3.40.50.720">
    <property type="entry name" value="NAD(P)-binding Rossmann-like Domain"/>
    <property type="match status" value="1"/>
</dbReference>
<dbReference type="Pfam" id="PF00056">
    <property type="entry name" value="Ldh_1_N"/>
    <property type="match status" value="1"/>
</dbReference>
<dbReference type="Proteomes" id="UP000030745">
    <property type="component" value="Unassembled WGS sequence"/>
</dbReference>
<keyword evidence="11" id="KW-1185">Reference proteome</keyword>
<evidence type="ECO:0000256" key="2">
    <source>
        <dbReference type="ARBA" id="ARBA00011738"/>
    </source>
</evidence>
<dbReference type="AlphaFoldDB" id="A0A067BVG7"/>
<evidence type="ECO:0000256" key="7">
    <source>
        <dbReference type="SAM" id="Phobius"/>
    </source>
</evidence>
<dbReference type="SUPFAM" id="SSF53474">
    <property type="entry name" value="alpha/beta-Hydrolases"/>
    <property type="match status" value="1"/>
</dbReference>
<feature type="domain" description="Fungal lipase-type" evidence="9">
    <location>
        <begin position="354"/>
        <end position="502"/>
    </location>
</feature>
<accession>A0A067BVG7</accession>
<reference evidence="10 11" key="1">
    <citation type="journal article" date="2013" name="PLoS Genet.">
        <title>Distinctive expansion of potential virulence genes in the genome of the oomycete fish pathogen Saprolegnia parasitica.</title>
        <authorList>
            <person name="Jiang R.H."/>
            <person name="de Bruijn I."/>
            <person name="Haas B.J."/>
            <person name="Belmonte R."/>
            <person name="Lobach L."/>
            <person name="Christie J."/>
            <person name="van den Ackerveken G."/>
            <person name="Bottin A."/>
            <person name="Bulone V."/>
            <person name="Diaz-Moreno S.M."/>
            <person name="Dumas B."/>
            <person name="Fan L."/>
            <person name="Gaulin E."/>
            <person name="Govers F."/>
            <person name="Grenville-Briggs L.J."/>
            <person name="Horner N.R."/>
            <person name="Levin J.Z."/>
            <person name="Mammella M."/>
            <person name="Meijer H.J."/>
            <person name="Morris P."/>
            <person name="Nusbaum C."/>
            <person name="Oome S."/>
            <person name="Phillips A.J."/>
            <person name="van Rooyen D."/>
            <person name="Rzeszutek E."/>
            <person name="Saraiva M."/>
            <person name="Secombes C.J."/>
            <person name="Seidl M.F."/>
            <person name="Snel B."/>
            <person name="Stassen J.H."/>
            <person name="Sykes S."/>
            <person name="Tripathy S."/>
            <person name="van den Berg H."/>
            <person name="Vega-Arreguin J.C."/>
            <person name="Wawra S."/>
            <person name="Young S.K."/>
            <person name="Zeng Q."/>
            <person name="Dieguez-Uribeondo J."/>
            <person name="Russ C."/>
            <person name="Tyler B.M."/>
            <person name="van West P."/>
        </authorList>
    </citation>
    <scope>NUCLEOTIDE SEQUENCE [LARGE SCALE GENOMIC DNA]</scope>
    <source>
        <strain evidence="10 11">CBS 223.65</strain>
    </source>
</reference>
<keyword evidence="7" id="KW-1133">Transmembrane helix</keyword>
<protein>
    <recommendedName>
        <fullName evidence="3">malate dehydrogenase</fullName>
        <ecNumber evidence="3">1.1.1.37</ecNumber>
    </recommendedName>
</protein>
<evidence type="ECO:0000313" key="11">
    <source>
        <dbReference type="Proteomes" id="UP000030745"/>
    </source>
</evidence>
<dbReference type="FunFam" id="3.40.50.720:FF:000268">
    <property type="entry name" value="Malate dehydrogenase"/>
    <property type="match status" value="1"/>
</dbReference>
<dbReference type="GO" id="GO:0006629">
    <property type="term" value="P:lipid metabolic process"/>
    <property type="evidence" value="ECO:0007669"/>
    <property type="project" value="InterPro"/>
</dbReference>
<dbReference type="Pfam" id="PF01764">
    <property type="entry name" value="Lipase_3"/>
    <property type="match status" value="1"/>
</dbReference>
<gene>
    <name evidence="10" type="ORF">SPRG_21138</name>
</gene>
<keyword evidence="7" id="KW-0812">Transmembrane</keyword>
<dbReference type="GO" id="GO:0005737">
    <property type="term" value="C:cytoplasm"/>
    <property type="evidence" value="ECO:0007669"/>
    <property type="project" value="TreeGrafter"/>
</dbReference>
<dbReference type="SUPFAM" id="SSF51735">
    <property type="entry name" value="NAD(P)-binding Rossmann-fold domains"/>
    <property type="match status" value="1"/>
</dbReference>
<keyword evidence="5" id="KW-0560">Oxidoreductase</keyword>
<dbReference type="STRING" id="695850.A0A067BVG7"/>
<comment type="subunit">
    <text evidence="2">Homodimer.</text>
</comment>